<reference evidence="2 3" key="1">
    <citation type="submission" date="2019-01" db="EMBL/GenBank/DDBJ databases">
        <authorList>
            <person name="Brito A."/>
        </authorList>
    </citation>
    <scope>NUCLEOTIDE SEQUENCE [LARGE SCALE GENOMIC DNA]</scope>
    <source>
        <strain evidence="2">1</strain>
    </source>
</reference>
<dbReference type="EMBL" id="CAACVJ010000113">
    <property type="protein sequence ID" value="VEP13492.1"/>
    <property type="molecule type" value="Genomic_DNA"/>
</dbReference>
<dbReference type="OrthoDB" id="426849at2"/>
<dbReference type="InterPro" id="IPR007393">
    <property type="entry name" value="YlxR_dom"/>
</dbReference>
<dbReference type="RefSeq" id="WP_144864508.1">
    <property type="nucleotide sequence ID" value="NZ_LR213781.1"/>
</dbReference>
<dbReference type="InterPro" id="IPR037465">
    <property type="entry name" value="YlxR"/>
</dbReference>
<gene>
    <name evidence="2" type="ORF">H1P_200024</name>
</gene>
<dbReference type="PANTHER" id="PTHR34215">
    <property type="entry name" value="BLL0784 PROTEIN"/>
    <property type="match status" value="1"/>
</dbReference>
<name>A0A563VPU7_9CYAN</name>
<proteinExistence type="predicted"/>
<evidence type="ECO:0000313" key="2">
    <source>
        <dbReference type="EMBL" id="VEP13492.1"/>
    </source>
</evidence>
<dbReference type="PANTHER" id="PTHR34215:SF1">
    <property type="entry name" value="YLXR DOMAIN-CONTAINING PROTEIN"/>
    <property type="match status" value="1"/>
</dbReference>
<dbReference type="InterPro" id="IPR035931">
    <property type="entry name" value="YlxR-like_sf"/>
</dbReference>
<accession>A0A563VPU7</accession>
<feature type="domain" description="YlxR" evidence="1">
    <location>
        <begin position="6"/>
        <end position="77"/>
    </location>
</feature>
<dbReference type="Pfam" id="PF04296">
    <property type="entry name" value="YlxR"/>
    <property type="match status" value="1"/>
</dbReference>
<dbReference type="AlphaFoldDB" id="A0A563VPU7"/>
<protein>
    <submittedName>
        <fullName evidence="2">Nucleic acid-binding protein</fullName>
    </submittedName>
</protein>
<dbReference type="Proteomes" id="UP000320055">
    <property type="component" value="Unassembled WGS sequence"/>
</dbReference>
<dbReference type="Gene3D" id="3.30.1230.10">
    <property type="entry name" value="YlxR-like"/>
    <property type="match status" value="1"/>
</dbReference>
<keyword evidence="3" id="KW-1185">Reference proteome</keyword>
<organism evidence="2 3">
    <name type="scientific">Hyella patelloides LEGE 07179</name>
    <dbReference type="NCBI Taxonomy" id="945734"/>
    <lineage>
        <taxon>Bacteria</taxon>
        <taxon>Bacillati</taxon>
        <taxon>Cyanobacteriota</taxon>
        <taxon>Cyanophyceae</taxon>
        <taxon>Pleurocapsales</taxon>
        <taxon>Hyellaceae</taxon>
        <taxon>Hyella</taxon>
    </lineage>
</organism>
<dbReference type="SUPFAM" id="SSF64376">
    <property type="entry name" value="YlxR-like"/>
    <property type="match status" value="1"/>
</dbReference>
<sequence length="85" mass="10204">MKKNYRRCVSCRHVASKEYFWRIVRTYPDRKIQLDRGMGRSAYLCPQIDCLVKAKQKKRLQKTLKTAVSEQIYQVLENRLITQPK</sequence>
<evidence type="ECO:0000259" key="1">
    <source>
        <dbReference type="Pfam" id="PF04296"/>
    </source>
</evidence>
<evidence type="ECO:0000313" key="3">
    <source>
        <dbReference type="Proteomes" id="UP000320055"/>
    </source>
</evidence>